<dbReference type="Proteomes" id="UP000182932">
    <property type="component" value="Unassembled WGS sequence"/>
</dbReference>
<protein>
    <recommendedName>
        <fullName evidence="4">PH domain-containing protein</fullName>
    </recommendedName>
</protein>
<feature type="transmembrane region" description="Helical" evidence="1">
    <location>
        <begin position="16"/>
        <end position="34"/>
    </location>
</feature>
<dbReference type="EMBL" id="FNYY01000001">
    <property type="protein sequence ID" value="SEI68440.1"/>
    <property type="molecule type" value="Genomic_DNA"/>
</dbReference>
<keyword evidence="1" id="KW-0812">Transmembrane</keyword>
<proteinExistence type="predicted"/>
<comment type="caution">
    <text evidence="2">The sequence shown here is derived from an EMBL/GenBank/DDBJ whole genome shotgun (WGS) entry which is preliminary data.</text>
</comment>
<keyword evidence="1" id="KW-1133">Transmembrane helix</keyword>
<evidence type="ECO:0008006" key="4">
    <source>
        <dbReference type="Google" id="ProtNLM"/>
    </source>
</evidence>
<dbReference type="GeneID" id="80816859"/>
<feature type="transmembrane region" description="Helical" evidence="1">
    <location>
        <begin position="40"/>
        <end position="59"/>
    </location>
</feature>
<keyword evidence="3" id="KW-1185">Reference proteome</keyword>
<name>A0A975W719_9RHOB</name>
<dbReference type="RefSeq" id="WP_074834807.1">
    <property type="nucleotide sequence ID" value="NZ_CATLQZ010000004.1"/>
</dbReference>
<keyword evidence="1" id="KW-0472">Membrane</keyword>
<sequence length="159" mass="17497">MAEVLAELAASPARRYFGVGTMFGLGLLVLYLALSQSFDAFYWQLALIALGGAALYAAMRMLQATALRLELRDDGLFDSEGHLLAAFDDIVTVERGMLAMKPSNGFMIVTRTRQPRRWRPGLYWVMGKRIGVGGVTAAADAKYMADLMNMQLVERRGGL</sequence>
<evidence type="ECO:0000313" key="2">
    <source>
        <dbReference type="EMBL" id="SEI68440.1"/>
    </source>
</evidence>
<evidence type="ECO:0000313" key="3">
    <source>
        <dbReference type="Proteomes" id="UP000182932"/>
    </source>
</evidence>
<gene>
    <name evidence="2" type="ORF">SAMN04487940_101594</name>
</gene>
<accession>A0A975W719</accession>
<organism evidence="2 3">
    <name type="scientific">Marinovum algicola</name>
    <dbReference type="NCBI Taxonomy" id="42444"/>
    <lineage>
        <taxon>Bacteria</taxon>
        <taxon>Pseudomonadati</taxon>
        <taxon>Pseudomonadota</taxon>
        <taxon>Alphaproteobacteria</taxon>
        <taxon>Rhodobacterales</taxon>
        <taxon>Roseobacteraceae</taxon>
        <taxon>Marinovum</taxon>
    </lineage>
</organism>
<dbReference type="AlphaFoldDB" id="A0A975W719"/>
<evidence type="ECO:0000256" key="1">
    <source>
        <dbReference type="SAM" id="Phobius"/>
    </source>
</evidence>
<reference evidence="2 3" key="1">
    <citation type="submission" date="2016-10" db="EMBL/GenBank/DDBJ databases">
        <authorList>
            <person name="Varghese N."/>
            <person name="Submissions S."/>
        </authorList>
    </citation>
    <scope>NUCLEOTIDE SEQUENCE [LARGE SCALE GENOMIC DNA]</scope>
    <source>
        <strain evidence="2 3">FF3</strain>
    </source>
</reference>